<feature type="chain" id="PRO_5041798269" evidence="1">
    <location>
        <begin position="20"/>
        <end position="203"/>
    </location>
</feature>
<dbReference type="EMBL" id="KX426229">
    <property type="protein sequence ID" value="APW48975.1"/>
    <property type="molecule type" value="Genomic_DNA"/>
</dbReference>
<feature type="signal peptide" evidence="1">
    <location>
        <begin position="1"/>
        <end position="19"/>
    </location>
</feature>
<geneLocation type="plasmid" evidence="2">
    <name>pALWED2.1</name>
</geneLocation>
<dbReference type="RefSeq" id="WP_004733134.1">
    <property type="nucleotide sequence ID" value="NZ_CP032290.2"/>
</dbReference>
<dbReference type="EMBL" id="CP078047">
    <property type="protein sequence ID" value="QXR09347.1"/>
    <property type="molecule type" value="Genomic_DNA"/>
</dbReference>
<sequence>MKKMIALTLGLSMTLSAQAHMLWLERGTNQQTHAFFGEYSEQLKETQQGALKSFNQAKAVQSRKSFSPQMQQDHLLYATQGQTDVQLSHELIYGESLLSYHAKSGRQNLKAESELDIVPTQINSNTFTVLYQGKAAADVEVTVFSPQFWLKKYTTNGQGQITIATPWKGQYVIEVGKEADKAGKLNQQAYKKQYLVTTLSFVY</sequence>
<name>A0A1P8KH15_ACILW</name>
<evidence type="ECO:0000313" key="4">
    <source>
        <dbReference type="Proteomes" id="UP000293391"/>
    </source>
</evidence>
<reference evidence="2" key="1">
    <citation type="journal article" date="2016" name="Biomed. Res. Int.">
        <title>Resistance of Permafrost and Modern Acinetobacter lwoffii Strains to Heavy Metals and Arsenic Revealed by Genome Analysis.</title>
        <authorList>
            <person name="Mindlin S."/>
            <person name="Petrenko A."/>
            <person name="Kurakov A."/>
            <person name="Beletsky A."/>
            <person name="Mardanov A."/>
            <person name="Petrova M."/>
        </authorList>
    </citation>
    <scope>NUCLEOTIDE SEQUENCE</scope>
    <source>
        <strain evidence="2">ED45-23</strain>
        <plasmid evidence="2">pALWED2.1</plasmid>
    </source>
</reference>
<evidence type="ECO:0000313" key="2">
    <source>
        <dbReference type="EMBL" id="APW48975.1"/>
    </source>
</evidence>
<dbReference type="InterPro" id="IPR019613">
    <property type="entry name" value="DUF4198"/>
</dbReference>
<reference evidence="3" key="3">
    <citation type="journal article" date="2019" name="Nat. Commun.">
        <title>Spatiotemporal dynamics of multidrug resistant bacteria on intensive care unit surfaces.</title>
        <authorList>
            <person name="D'Souza A.W."/>
            <person name="Potter R.F."/>
            <person name="Wallace M."/>
            <person name="Shupe A."/>
            <person name="Patel S."/>
            <person name="Sun X."/>
            <person name="Gul D."/>
            <person name="Kwon J.H."/>
            <person name="Andleeb S."/>
            <person name="Burnham C.D."/>
            <person name="Dantas G."/>
        </authorList>
    </citation>
    <scope>NUCLEOTIDE SEQUENCE</scope>
    <source>
        <strain evidence="3">AL_065</strain>
    </source>
</reference>
<gene>
    <name evidence="2" type="ORF">BAA97_p0060</name>
    <name evidence="3" type="ORF">EVX74_017425</name>
</gene>
<keyword evidence="1" id="KW-0732">Signal</keyword>
<reference evidence="3" key="2">
    <citation type="submission" date="2018-10" db="EMBL/GenBank/DDBJ databases">
        <authorList>
            <person name="D'Souza A.W."/>
            <person name="Potter R.F."/>
            <person name="Wallace M."/>
            <person name="Shupe A."/>
            <person name="Patel S."/>
            <person name="Sun S."/>
            <person name="Gul D."/>
            <person name="Kwon J.H."/>
            <person name="Andleeb S."/>
            <person name="Burnham C.-A.D."/>
            <person name="Dantas G."/>
        </authorList>
    </citation>
    <scope>NUCLEOTIDE SEQUENCE</scope>
    <source>
        <strain evidence="3">AL_065</strain>
        <plasmid evidence="3">pAL_065-3</plasmid>
    </source>
</reference>
<accession>A0A1P8KH15</accession>
<organism evidence="2">
    <name type="scientific">Acinetobacter lwoffii</name>
    <dbReference type="NCBI Taxonomy" id="28090"/>
    <lineage>
        <taxon>Bacteria</taxon>
        <taxon>Pseudomonadati</taxon>
        <taxon>Pseudomonadota</taxon>
        <taxon>Gammaproteobacteria</taxon>
        <taxon>Moraxellales</taxon>
        <taxon>Moraxellaceae</taxon>
        <taxon>Acinetobacter</taxon>
    </lineage>
</organism>
<keyword evidence="2" id="KW-0614">Plasmid</keyword>
<protein>
    <submittedName>
        <fullName evidence="3">DUF4198 domain-containing protein</fullName>
    </submittedName>
</protein>
<evidence type="ECO:0000256" key="1">
    <source>
        <dbReference type="SAM" id="SignalP"/>
    </source>
</evidence>
<dbReference type="Proteomes" id="UP000293391">
    <property type="component" value="Plasmid pAL_065-3"/>
</dbReference>
<proteinExistence type="predicted"/>
<reference evidence="3" key="4">
    <citation type="submission" date="2021-06" db="EMBL/GenBank/DDBJ databases">
        <authorList>
            <person name="Diorio-Toth L."/>
        </authorList>
    </citation>
    <scope>NUCLEOTIDE SEQUENCE</scope>
    <source>
        <strain evidence="3">AL_065</strain>
        <plasmid evidence="3">pAL_065-3</plasmid>
    </source>
</reference>
<geneLocation type="plasmid" evidence="3 4">
    <name>pAL_065-3</name>
</geneLocation>
<dbReference type="Pfam" id="PF10670">
    <property type="entry name" value="DUF4198"/>
    <property type="match status" value="1"/>
</dbReference>
<evidence type="ECO:0000313" key="3">
    <source>
        <dbReference type="EMBL" id="QXR09347.1"/>
    </source>
</evidence>
<dbReference type="AlphaFoldDB" id="A0A1P8KH15"/>